<feature type="region of interest" description="Disordered" evidence="1">
    <location>
        <begin position="37"/>
        <end position="59"/>
    </location>
</feature>
<dbReference type="AlphaFoldDB" id="A0A834MG45"/>
<accession>A0A834MG45</accession>
<name>A0A834MG45_RHYFE</name>
<organism evidence="2 3">
    <name type="scientific">Rhynchophorus ferrugineus</name>
    <name type="common">Red palm weevil</name>
    <name type="synonym">Curculio ferrugineus</name>
    <dbReference type="NCBI Taxonomy" id="354439"/>
    <lineage>
        <taxon>Eukaryota</taxon>
        <taxon>Metazoa</taxon>
        <taxon>Ecdysozoa</taxon>
        <taxon>Arthropoda</taxon>
        <taxon>Hexapoda</taxon>
        <taxon>Insecta</taxon>
        <taxon>Pterygota</taxon>
        <taxon>Neoptera</taxon>
        <taxon>Endopterygota</taxon>
        <taxon>Coleoptera</taxon>
        <taxon>Polyphaga</taxon>
        <taxon>Cucujiformia</taxon>
        <taxon>Curculionidae</taxon>
        <taxon>Dryophthorinae</taxon>
        <taxon>Rhynchophorus</taxon>
    </lineage>
</organism>
<proteinExistence type="predicted"/>
<comment type="caution">
    <text evidence="2">The sequence shown here is derived from an EMBL/GenBank/DDBJ whole genome shotgun (WGS) entry which is preliminary data.</text>
</comment>
<keyword evidence="3" id="KW-1185">Reference proteome</keyword>
<gene>
    <name evidence="2" type="ORF">GWI33_002920</name>
</gene>
<evidence type="ECO:0000313" key="2">
    <source>
        <dbReference type="EMBL" id="KAF7282283.1"/>
    </source>
</evidence>
<reference evidence="2" key="1">
    <citation type="submission" date="2020-08" db="EMBL/GenBank/DDBJ databases">
        <title>Genome sequencing and assembly of the red palm weevil Rhynchophorus ferrugineus.</title>
        <authorList>
            <person name="Dias G.B."/>
            <person name="Bergman C.M."/>
            <person name="Manee M."/>
        </authorList>
    </citation>
    <scope>NUCLEOTIDE SEQUENCE</scope>
    <source>
        <strain evidence="2">AA-2017</strain>
        <tissue evidence="2">Whole larva</tissue>
    </source>
</reference>
<dbReference type="EMBL" id="JAACXV010000180">
    <property type="protein sequence ID" value="KAF7282283.1"/>
    <property type="molecule type" value="Genomic_DNA"/>
</dbReference>
<protein>
    <submittedName>
        <fullName evidence="2">Uncharacterized protein</fullName>
    </submittedName>
</protein>
<dbReference type="Proteomes" id="UP000625711">
    <property type="component" value="Unassembled WGS sequence"/>
</dbReference>
<sequence>MEKDLRFYHRKNLFEIPTRDDTTCICQRFGHTAFRTRPRGSRSRIHRFDPPVHHHGSRFAADGSRSVSVFTPTMEAGYGGV</sequence>
<evidence type="ECO:0000313" key="3">
    <source>
        <dbReference type="Proteomes" id="UP000625711"/>
    </source>
</evidence>
<evidence type="ECO:0000256" key="1">
    <source>
        <dbReference type="SAM" id="MobiDB-lite"/>
    </source>
</evidence>